<dbReference type="STRING" id="764103.G7DVC7"/>
<feature type="site" description="Histone H3K4me3 binding" evidence="8">
    <location>
        <position position="373"/>
    </location>
</feature>
<comment type="domain">
    <text evidence="11">The PHD-type zinc finger mediates the binding to H3K4me3.</text>
</comment>
<feature type="compositionally biased region" description="Basic and acidic residues" evidence="12">
    <location>
        <begin position="167"/>
        <end position="189"/>
    </location>
</feature>
<comment type="similarity">
    <text evidence="2 11">Belongs to the ING family.</text>
</comment>
<keyword evidence="7 11" id="KW-0539">Nucleus</keyword>
<feature type="site" description="Histone H3K4me3 binding" evidence="8">
    <location>
        <position position="381"/>
    </location>
</feature>
<reference evidence="14 15" key="2">
    <citation type="journal article" date="2012" name="Open Biol.">
        <title>Characteristics of nucleosomes and linker DNA regions on the genome of the basidiomycete Mixia osmundae revealed by mono- and dinucleosome mapping.</title>
        <authorList>
            <person name="Nishida H."/>
            <person name="Kondo S."/>
            <person name="Matsumoto T."/>
            <person name="Suzuki Y."/>
            <person name="Yoshikawa H."/>
            <person name="Taylor T.D."/>
            <person name="Sugiyama J."/>
        </authorList>
    </citation>
    <scope>NUCLEOTIDE SEQUENCE [LARGE SCALE GENOMIC DNA]</scope>
    <source>
        <strain evidence="15">CBS 9802 / IAM 14324 / JCM 22182 / KY 12970</strain>
    </source>
</reference>
<keyword evidence="3 9" id="KW-0479">Metal-binding</keyword>
<feature type="binding site" evidence="9">
    <location>
        <position position="359"/>
    </location>
    <ligand>
        <name>Zn(2+)</name>
        <dbReference type="ChEBI" id="CHEBI:29105"/>
        <label>1</label>
    </ligand>
</feature>
<feature type="binding site" evidence="9">
    <location>
        <position position="383"/>
    </location>
    <ligand>
        <name>Zn(2+)</name>
        <dbReference type="ChEBI" id="CHEBI:29105"/>
        <label>1</label>
    </ligand>
</feature>
<dbReference type="Proteomes" id="UP000009131">
    <property type="component" value="Unassembled WGS sequence"/>
</dbReference>
<feature type="binding site" evidence="9">
    <location>
        <position position="386"/>
    </location>
    <ligand>
        <name>Zn(2+)</name>
        <dbReference type="ChEBI" id="CHEBI:29105"/>
        <label>1</label>
    </ligand>
</feature>
<evidence type="ECO:0000256" key="7">
    <source>
        <dbReference type="ARBA" id="ARBA00023242"/>
    </source>
</evidence>
<evidence type="ECO:0000256" key="3">
    <source>
        <dbReference type="ARBA" id="ARBA00022723"/>
    </source>
</evidence>
<dbReference type="PANTHER" id="PTHR10333:SF42">
    <property type="entry name" value="INHIBITOR OF GROWTH PROTEIN 5"/>
    <property type="match status" value="1"/>
</dbReference>
<dbReference type="PROSITE" id="PS01359">
    <property type="entry name" value="ZF_PHD_1"/>
    <property type="match status" value="1"/>
</dbReference>
<name>G7DVC7_MIXOS</name>
<feature type="binding site" evidence="9">
    <location>
        <position position="372"/>
    </location>
    <ligand>
        <name>Zn(2+)</name>
        <dbReference type="ChEBI" id="CHEBI:29105"/>
        <label>2</label>
    </ligand>
</feature>
<feature type="compositionally biased region" description="Low complexity" evidence="12">
    <location>
        <begin position="31"/>
        <end position="40"/>
    </location>
</feature>
<organism evidence="14 15">
    <name type="scientific">Mixia osmundae (strain CBS 9802 / IAM 14324 / JCM 22182 / KY 12970)</name>
    <dbReference type="NCBI Taxonomy" id="764103"/>
    <lineage>
        <taxon>Eukaryota</taxon>
        <taxon>Fungi</taxon>
        <taxon>Dikarya</taxon>
        <taxon>Basidiomycota</taxon>
        <taxon>Pucciniomycotina</taxon>
        <taxon>Mixiomycetes</taxon>
        <taxon>Mixiales</taxon>
        <taxon>Mixiaceae</taxon>
        <taxon>Mixia</taxon>
    </lineage>
</organism>
<gene>
    <name evidence="14" type="primary">Mo01189</name>
    <name evidence="14" type="ORF">E5Q_01189</name>
</gene>
<feature type="compositionally biased region" description="Basic and acidic residues" evidence="12">
    <location>
        <begin position="128"/>
        <end position="142"/>
    </location>
</feature>
<evidence type="ECO:0000256" key="9">
    <source>
        <dbReference type="PIRSR" id="PIRSR628651-51"/>
    </source>
</evidence>
<dbReference type="SMART" id="SM01408">
    <property type="entry name" value="ING"/>
    <property type="match status" value="1"/>
</dbReference>
<sequence length="419" mass="46882">MPSSPKRRRIIQSDDEDEEEETSTRTVQSTKAANESAAADSAKEQSEEIDEELEAWHVFAEQYHDSVEQLPLEVHRNFRLLRQLEDEMQESTRKWHAAVREYVALVNPEPPRPTHPDDLETLPARTDQPREAAPHDEREHAPPEAASLVAPADGEEIPRPMSPRVSPRSERLDLPGQRPHHEPAGQHDDSLRSLMDIDAPSQDATDAAPKDAPKGEVTPLMLGAPTPSAEKTQLLRQVKQEMARLAAATSKLGEEKVSLAITVYQNVDRHIQRLDRDLLTFDDSLLATLRAKADARRAEAAPANALPQTVPAIRLTRHREQLLEAGKEIVLGSIKKKAVSAQDPNLRDMPVDPNEPTYCYCDTVSYGEMVGCDNDDCQREWFHLACVGLSEAPTGSWYCDDCIKALGIQPKVKRKKQQR</sequence>
<feature type="region of interest" description="Disordered" evidence="12">
    <location>
        <begin position="1"/>
        <end position="49"/>
    </location>
</feature>
<evidence type="ECO:0000256" key="2">
    <source>
        <dbReference type="ARBA" id="ARBA00010210"/>
    </source>
</evidence>
<keyword evidence="4 10" id="KW-0863">Zinc-finger</keyword>
<feature type="binding site" evidence="9">
    <location>
        <position position="399"/>
    </location>
    <ligand>
        <name>Zn(2+)</name>
        <dbReference type="ChEBI" id="CHEBI:29105"/>
        <label>2</label>
    </ligand>
</feature>
<feature type="compositionally biased region" description="Basic residues" evidence="12">
    <location>
        <begin position="1"/>
        <end position="10"/>
    </location>
</feature>
<dbReference type="GO" id="GO:0005634">
    <property type="term" value="C:nucleus"/>
    <property type="evidence" value="ECO:0007669"/>
    <property type="project" value="UniProtKB-SubCell"/>
</dbReference>
<dbReference type="SMART" id="SM00249">
    <property type="entry name" value="PHD"/>
    <property type="match status" value="1"/>
</dbReference>
<dbReference type="Gene3D" id="3.30.40.10">
    <property type="entry name" value="Zinc/RING finger domain, C3HC4 (zinc finger)"/>
    <property type="match status" value="1"/>
</dbReference>
<dbReference type="RefSeq" id="XP_014570682.1">
    <property type="nucleotide sequence ID" value="XM_014715196.1"/>
</dbReference>
<evidence type="ECO:0000313" key="14">
    <source>
        <dbReference type="EMBL" id="GAA94537.1"/>
    </source>
</evidence>
<dbReference type="PANTHER" id="PTHR10333">
    <property type="entry name" value="INHIBITOR OF GROWTH PROTEIN"/>
    <property type="match status" value="1"/>
</dbReference>
<evidence type="ECO:0000256" key="10">
    <source>
        <dbReference type="PROSITE-ProRule" id="PRU00146"/>
    </source>
</evidence>
<keyword evidence="6 11" id="KW-0156">Chromatin regulator</keyword>
<dbReference type="GO" id="GO:0000785">
    <property type="term" value="C:chromatin"/>
    <property type="evidence" value="ECO:0007669"/>
    <property type="project" value="UniProtKB-ARBA"/>
</dbReference>
<dbReference type="Pfam" id="PF12998">
    <property type="entry name" value="ING"/>
    <property type="match status" value="2"/>
</dbReference>
<dbReference type="AlphaFoldDB" id="G7DVC7"/>
<feature type="site" description="Histone H3K4me3 binding" evidence="8">
    <location>
        <position position="369"/>
    </location>
</feature>
<dbReference type="InterPro" id="IPR019786">
    <property type="entry name" value="Zinc_finger_PHD-type_CS"/>
</dbReference>
<dbReference type="HOGENOM" id="CLU_031900_8_1_1"/>
<keyword evidence="15" id="KW-1185">Reference proteome</keyword>
<evidence type="ECO:0000256" key="11">
    <source>
        <dbReference type="RuleBase" id="RU361213"/>
    </source>
</evidence>
<feature type="binding site" evidence="9">
    <location>
        <position position="402"/>
    </location>
    <ligand>
        <name>Zn(2+)</name>
        <dbReference type="ChEBI" id="CHEBI:29105"/>
        <label>2</label>
    </ligand>
</feature>
<dbReference type="OMA" id="KEREVWD"/>
<evidence type="ECO:0000256" key="1">
    <source>
        <dbReference type="ARBA" id="ARBA00004123"/>
    </source>
</evidence>
<dbReference type="OrthoDB" id="5411773at2759"/>
<feature type="region of interest" description="Disordered" evidence="12">
    <location>
        <begin position="201"/>
        <end position="226"/>
    </location>
</feature>
<evidence type="ECO:0000313" key="15">
    <source>
        <dbReference type="Proteomes" id="UP000009131"/>
    </source>
</evidence>
<dbReference type="GO" id="GO:0008270">
    <property type="term" value="F:zinc ion binding"/>
    <property type="evidence" value="ECO:0007669"/>
    <property type="project" value="UniProtKB-KW"/>
</dbReference>
<dbReference type="CDD" id="cd15505">
    <property type="entry name" value="PHD_ING"/>
    <property type="match status" value="1"/>
</dbReference>
<dbReference type="FunFam" id="3.30.40.10:FF:000016">
    <property type="entry name" value="Inhibitor of growth protein"/>
    <property type="match status" value="1"/>
</dbReference>
<dbReference type="InParanoid" id="G7DVC7"/>
<dbReference type="InterPro" id="IPR024610">
    <property type="entry name" value="ING_N_histone-binding"/>
</dbReference>
<dbReference type="InterPro" id="IPR019787">
    <property type="entry name" value="Znf_PHD-finger"/>
</dbReference>
<comment type="subcellular location">
    <subcellularLocation>
        <location evidence="1 11">Nucleus</location>
    </subcellularLocation>
</comment>
<feature type="domain" description="PHD-type" evidence="13">
    <location>
        <begin position="356"/>
        <end position="405"/>
    </location>
</feature>
<dbReference type="InterPro" id="IPR011011">
    <property type="entry name" value="Znf_FYVE_PHD"/>
</dbReference>
<evidence type="ECO:0000256" key="12">
    <source>
        <dbReference type="SAM" id="MobiDB-lite"/>
    </source>
</evidence>
<comment type="caution">
    <text evidence="14">The sequence shown here is derived from an EMBL/GenBank/DDBJ whole genome shotgun (WGS) entry which is preliminary data.</text>
</comment>
<evidence type="ECO:0000256" key="5">
    <source>
        <dbReference type="ARBA" id="ARBA00022833"/>
    </source>
</evidence>
<dbReference type="eggNOG" id="KOG1973">
    <property type="taxonomic scope" value="Eukaryota"/>
</dbReference>
<dbReference type="CDD" id="cd16859">
    <property type="entry name" value="ING_ING4_5"/>
    <property type="match status" value="1"/>
</dbReference>
<dbReference type="SUPFAM" id="SSF57903">
    <property type="entry name" value="FYVE/PHD zinc finger"/>
    <property type="match status" value="1"/>
</dbReference>
<feature type="binding site" evidence="9">
    <location>
        <position position="377"/>
    </location>
    <ligand>
        <name>Zn(2+)</name>
        <dbReference type="ChEBI" id="CHEBI:29105"/>
        <label>2</label>
    </ligand>
</feature>
<dbReference type="Gene3D" id="6.10.140.1740">
    <property type="match status" value="2"/>
</dbReference>
<dbReference type="GO" id="GO:0006325">
    <property type="term" value="P:chromatin organization"/>
    <property type="evidence" value="ECO:0007669"/>
    <property type="project" value="UniProtKB-KW"/>
</dbReference>
<comment type="subunit">
    <text evidence="11">Component of an histone acetyltransferase complex. Interacts with H3K4me3 and to a lesser extent with H3K4me2.</text>
</comment>
<dbReference type="InterPro" id="IPR028651">
    <property type="entry name" value="ING_fam"/>
</dbReference>
<protein>
    <recommendedName>
        <fullName evidence="11">Chromatin modification-related protein</fullName>
    </recommendedName>
</protein>
<keyword evidence="5 9" id="KW-0862">Zinc</keyword>
<feature type="binding site" evidence="9">
    <location>
        <position position="361"/>
    </location>
    <ligand>
        <name>Zn(2+)</name>
        <dbReference type="ChEBI" id="CHEBI:29105"/>
        <label>1</label>
    </ligand>
</feature>
<evidence type="ECO:0000256" key="8">
    <source>
        <dbReference type="PIRSR" id="PIRSR628651-50"/>
    </source>
</evidence>
<reference evidence="14 15" key="1">
    <citation type="journal article" date="2011" name="J. Gen. Appl. Microbiol.">
        <title>Draft genome sequencing of the enigmatic basidiomycete Mixia osmundae.</title>
        <authorList>
            <person name="Nishida H."/>
            <person name="Nagatsuka Y."/>
            <person name="Sugiyama J."/>
        </authorList>
    </citation>
    <scope>NUCLEOTIDE SEQUENCE [LARGE SCALE GENOMIC DNA]</scope>
    <source>
        <strain evidence="15">CBS 9802 / IAM 14324 / JCM 22182 / KY 12970</strain>
    </source>
</reference>
<dbReference type="PROSITE" id="PS50016">
    <property type="entry name" value="ZF_PHD_2"/>
    <property type="match status" value="1"/>
</dbReference>
<evidence type="ECO:0000256" key="6">
    <source>
        <dbReference type="ARBA" id="ARBA00022853"/>
    </source>
</evidence>
<feature type="site" description="Histone H3K4me3 binding" evidence="8">
    <location>
        <position position="358"/>
    </location>
</feature>
<dbReference type="EMBL" id="BABT02000037">
    <property type="protein sequence ID" value="GAA94537.1"/>
    <property type="molecule type" value="Genomic_DNA"/>
</dbReference>
<proteinExistence type="inferred from homology"/>
<dbReference type="GO" id="GO:0006355">
    <property type="term" value="P:regulation of DNA-templated transcription"/>
    <property type="evidence" value="ECO:0007669"/>
    <property type="project" value="TreeGrafter"/>
</dbReference>
<evidence type="ECO:0000259" key="13">
    <source>
        <dbReference type="PROSITE" id="PS50016"/>
    </source>
</evidence>
<dbReference type="InterPro" id="IPR013083">
    <property type="entry name" value="Znf_RING/FYVE/PHD"/>
</dbReference>
<feature type="region of interest" description="Disordered" evidence="12">
    <location>
        <begin position="128"/>
        <end position="189"/>
    </location>
</feature>
<accession>G7DVC7</accession>
<comment type="function">
    <text evidence="11">Component of an histone acetyltransferase complex.</text>
</comment>
<dbReference type="InterPro" id="IPR001965">
    <property type="entry name" value="Znf_PHD"/>
</dbReference>
<evidence type="ECO:0000256" key="4">
    <source>
        <dbReference type="ARBA" id="ARBA00022771"/>
    </source>
</evidence>